<organism evidence="6 7">
    <name type="scientific">Cylindrodendrum hubeiense</name>
    <dbReference type="NCBI Taxonomy" id="595255"/>
    <lineage>
        <taxon>Eukaryota</taxon>
        <taxon>Fungi</taxon>
        <taxon>Dikarya</taxon>
        <taxon>Ascomycota</taxon>
        <taxon>Pezizomycotina</taxon>
        <taxon>Sordariomycetes</taxon>
        <taxon>Hypocreomycetidae</taxon>
        <taxon>Hypocreales</taxon>
        <taxon>Nectriaceae</taxon>
        <taxon>Cylindrodendrum</taxon>
    </lineage>
</organism>
<dbReference type="InterPro" id="IPR011057">
    <property type="entry name" value="Mss4-like_sf"/>
</dbReference>
<comment type="similarity">
    <text evidence="1">Belongs to the Gfa family.</text>
</comment>
<dbReference type="OrthoDB" id="5422068at2759"/>
<reference evidence="6" key="1">
    <citation type="submission" date="2020-03" db="EMBL/GenBank/DDBJ databases">
        <title>Draft Genome Sequence of Cylindrodendrum hubeiense.</title>
        <authorList>
            <person name="Buettner E."/>
            <person name="Kellner H."/>
        </authorList>
    </citation>
    <scope>NUCLEOTIDE SEQUENCE</scope>
    <source>
        <strain evidence="6">IHI 201604</strain>
    </source>
</reference>
<evidence type="ECO:0000313" key="7">
    <source>
        <dbReference type="Proteomes" id="UP000722485"/>
    </source>
</evidence>
<gene>
    <name evidence="6" type="ORF">G7Z17_g6471</name>
</gene>
<dbReference type="PANTHER" id="PTHR33337">
    <property type="entry name" value="GFA DOMAIN-CONTAINING PROTEIN"/>
    <property type="match status" value="1"/>
</dbReference>
<dbReference type="AlphaFoldDB" id="A0A9P5HF40"/>
<accession>A0A9P5HF40</accession>
<evidence type="ECO:0000313" key="6">
    <source>
        <dbReference type="EMBL" id="KAF7549294.1"/>
    </source>
</evidence>
<dbReference type="EMBL" id="JAANBB010000125">
    <property type="protein sequence ID" value="KAF7549294.1"/>
    <property type="molecule type" value="Genomic_DNA"/>
</dbReference>
<dbReference type="Gene3D" id="3.90.1590.10">
    <property type="entry name" value="glutathione-dependent formaldehyde- activating enzyme (gfa)"/>
    <property type="match status" value="2"/>
</dbReference>
<feature type="domain" description="CENP-V/GFA" evidence="5">
    <location>
        <begin position="10"/>
        <end position="128"/>
    </location>
</feature>
<evidence type="ECO:0000256" key="1">
    <source>
        <dbReference type="ARBA" id="ARBA00005495"/>
    </source>
</evidence>
<dbReference type="PANTHER" id="PTHR33337:SF31">
    <property type="entry name" value="DUF636 DOMAIN PROTEIN (AFU_ORTHOLOGUE AFUA_2G12650)"/>
    <property type="match status" value="1"/>
</dbReference>
<keyword evidence="2" id="KW-0479">Metal-binding</keyword>
<evidence type="ECO:0000256" key="2">
    <source>
        <dbReference type="ARBA" id="ARBA00022723"/>
    </source>
</evidence>
<dbReference type="Pfam" id="PF04828">
    <property type="entry name" value="GFA"/>
    <property type="match status" value="1"/>
</dbReference>
<sequence length="357" mass="39435">MTESSDTKTLEAKCSCGSIHFTVDVPKSSLPFPVHLCHCSFCRFSSGSPCVFHTHLPVGVRPKFVGPSSDSNLTHYIVPESRGSWSFCSTCGCHIATIGLESGNWVPSTSIFTDHGPENFQVGRHIYSKSVKGGGISQMLTHIEGREFVVFNPPEDSPKAKLFESEPEVGEDGKDRMRAQCHCGGVSFTFPRPTEEAINDEYLSKFVSPLDKTKWHACFDACDDCRHVTGAHVVGWTFVPLALCEPPIKPDLLIGTAKTYQSSPDVLRSFCGTCGATFFYASEERRPTDRQQVVDIATGVLRAPEGGMAENWLTWRARVGWSDSGKRFDNAFIEALQEGMNKYVLEKEGKIEEYNIG</sequence>
<dbReference type="SUPFAM" id="SSF51316">
    <property type="entry name" value="Mss4-like"/>
    <property type="match status" value="2"/>
</dbReference>
<keyword evidence="3" id="KW-0862">Zinc</keyword>
<keyword evidence="7" id="KW-1185">Reference proteome</keyword>
<dbReference type="PROSITE" id="PS51891">
    <property type="entry name" value="CENP_V_GFA"/>
    <property type="match status" value="1"/>
</dbReference>
<name>A0A9P5HF40_9HYPO</name>
<evidence type="ECO:0000259" key="5">
    <source>
        <dbReference type="PROSITE" id="PS51891"/>
    </source>
</evidence>
<comment type="caution">
    <text evidence="6">The sequence shown here is derived from an EMBL/GenBank/DDBJ whole genome shotgun (WGS) entry which is preliminary data.</text>
</comment>
<dbReference type="Proteomes" id="UP000722485">
    <property type="component" value="Unassembled WGS sequence"/>
</dbReference>
<dbReference type="GO" id="GO:0016846">
    <property type="term" value="F:carbon-sulfur lyase activity"/>
    <property type="evidence" value="ECO:0007669"/>
    <property type="project" value="InterPro"/>
</dbReference>
<dbReference type="GO" id="GO:0046872">
    <property type="term" value="F:metal ion binding"/>
    <property type="evidence" value="ECO:0007669"/>
    <property type="project" value="UniProtKB-KW"/>
</dbReference>
<evidence type="ECO:0000256" key="3">
    <source>
        <dbReference type="ARBA" id="ARBA00022833"/>
    </source>
</evidence>
<dbReference type="InterPro" id="IPR006913">
    <property type="entry name" value="CENP-V/GFA"/>
</dbReference>
<evidence type="ECO:0000256" key="4">
    <source>
        <dbReference type="ARBA" id="ARBA00023239"/>
    </source>
</evidence>
<proteinExistence type="inferred from homology"/>
<protein>
    <recommendedName>
        <fullName evidence="5">CENP-V/GFA domain-containing protein</fullName>
    </recommendedName>
</protein>
<keyword evidence="4" id="KW-0456">Lyase</keyword>